<dbReference type="Pfam" id="PF12079">
    <property type="entry name" value="DUF3558"/>
    <property type="match status" value="1"/>
</dbReference>
<reference evidence="3 4" key="1">
    <citation type="submission" date="2020-08" db="EMBL/GenBank/DDBJ databases">
        <title>Sequencing the genomes of 1000 actinobacteria strains.</title>
        <authorList>
            <person name="Klenk H.-P."/>
        </authorList>
    </citation>
    <scope>NUCLEOTIDE SEQUENCE [LARGE SCALE GENOMIC DNA]</scope>
    <source>
        <strain evidence="3 4">DSM 44230</strain>
    </source>
</reference>
<evidence type="ECO:0000256" key="1">
    <source>
        <dbReference type="SAM" id="MobiDB-lite"/>
    </source>
</evidence>
<dbReference type="EMBL" id="JACHMH010000001">
    <property type="protein sequence ID" value="MBB4678196.1"/>
    <property type="molecule type" value="Genomic_DNA"/>
</dbReference>
<organism evidence="3 4">
    <name type="scientific">Crossiella cryophila</name>
    <dbReference type="NCBI Taxonomy" id="43355"/>
    <lineage>
        <taxon>Bacteria</taxon>
        <taxon>Bacillati</taxon>
        <taxon>Actinomycetota</taxon>
        <taxon>Actinomycetes</taxon>
        <taxon>Pseudonocardiales</taxon>
        <taxon>Pseudonocardiaceae</taxon>
        <taxon>Crossiella</taxon>
    </lineage>
</organism>
<feature type="region of interest" description="Disordered" evidence="1">
    <location>
        <begin position="22"/>
        <end position="43"/>
    </location>
</feature>
<proteinExistence type="predicted"/>
<evidence type="ECO:0008006" key="5">
    <source>
        <dbReference type="Google" id="ProtNLM"/>
    </source>
</evidence>
<dbReference type="PROSITE" id="PS51257">
    <property type="entry name" value="PROKAR_LIPOPROTEIN"/>
    <property type="match status" value="1"/>
</dbReference>
<accession>A0A7W7CE30</accession>
<dbReference type="RefSeq" id="WP_185004058.1">
    <property type="nucleotide sequence ID" value="NZ_BAAAUI010000004.1"/>
</dbReference>
<evidence type="ECO:0000313" key="4">
    <source>
        <dbReference type="Proteomes" id="UP000533598"/>
    </source>
</evidence>
<protein>
    <recommendedName>
        <fullName evidence="5">DUF3558 domain-containing protein</fullName>
    </recommendedName>
</protein>
<feature type="signal peptide" evidence="2">
    <location>
        <begin position="1"/>
        <end position="22"/>
    </location>
</feature>
<evidence type="ECO:0000313" key="3">
    <source>
        <dbReference type="EMBL" id="MBB4678196.1"/>
    </source>
</evidence>
<gene>
    <name evidence="3" type="ORF">HNR67_004314</name>
</gene>
<feature type="compositionally biased region" description="Low complexity" evidence="1">
    <location>
        <begin position="27"/>
        <end position="39"/>
    </location>
</feature>
<evidence type="ECO:0000256" key="2">
    <source>
        <dbReference type="SAM" id="SignalP"/>
    </source>
</evidence>
<keyword evidence="4" id="KW-1185">Reference proteome</keyword>
<sequence>MTRSIRLATVLVSGALVLSGCGGGGTTTTQTTSAATSSSKQGLAPPINTPLSVEAFKSRPCDLLTPAQRATVGATRSAEIRESDLGPACVWKEKDSSVDTSVDVTLYTNPQAVNWERLFERREQEPFFEPAGELAGVPAVHINDESKAERGSCSTHLGLSKDVILRVSVDLPLKSPEYKTPCVVSDRMATLMIQNIKAGG</sequence>
<feature type="chain" id="PRO_5039276167" description="DUF3558 domain-containing protein" evidence="2">
    <location>
        <begin position="23"/>
        <end position="200"/>
    </location>
</feature>
<comment type="caution">
    <text evidence="3">The sequence shown here is derived from an EMBL/GenBank/DDBJ whole genome shotgun (WGS) entry which is preliminary data.</text>
</comment>
<dbReference type="AlphaFoldDB" id="A0A7W7CE30"/>
<dbReference type="Proteomes" id="UP000533598">
    <property type="component" value="Unassembled WGS sequence"/>
</dbReference>
<keyword evidence="2" id="KW-0732">Signal</keyword>
<dbReference type="InterPro" id="IPR024520">
    <property type="entry name" value="DUF3558"/>
</dbReference>
<name>A0A7W7CE30_9PSEU</name>